<dbReference type="OMA" id="SATHNCG"/>
<accession>A0A8D0GJQ4</accession>
<dbReference type="InterPro" id="IPR036772">
    <property type="entry name" value="SRCR-like_dom_sf"/>
</dbReference>
<organism evidence="7 8">
    <name type="scientific">Sphenodon punctatus</name>
    <name type="common">Tuatara</name>
    <name type="synonym">Hatteria punctata</name>
    <dbReference type="NCBI Taxonomy" id="8508"/>
    <lineage>
        <taxon>Eukaryota</taxon>
        <taxon>Metazoa</taxon>
        <taxon>Chordata</taxon>
        <taxon>Craniata</taxon>
        <taxon>Vertebrata</taxon>
        <taxon>Euteleostomi</taxon>
        <taxon>Lepidosauria</taxon>
        <taxon>Sphenodontia</taxon>
        <taxon>Sphenodontidae</taxon>
        <taxon>Sphenodon</taxon>
    </lineage>
</organism>
<evidence type="ECO:0000256" key="3">
    <source>
        <dbReference type="ARBA" id="ARBA00023157"/>
    </source>
</evidence>
<feature type="disulfide bond" evidence="5">
    <location>
        <begin position="106"/>
        <end position="116"/>
    </location>
</feature>
<reference evidence="7" key="1">
    <citation type="submission" date="2025-08" db="UniProtKB">
        <authorList>
            <consortium name="Ensembl"/>
        </authorList>
    </citation>
    <scope>IDENTIFICATION</scope>
</reference>
<dbReference type="SUPFAM" id="SSF56487">
    <property type="entry name" value="SRCR-like"/>
    <property type="match status" value="1"/>
</dbReference>
<keyword evidence="3 5" id="KW-1015">Disulfide bond</keyword>
<evidence type="ECO:0000313" key="7">
    <source>
        <dbReference type="Ensembl" id="ENSSPUP00000007819.1"/>
    </source>
</evidence>
<feature type="domain" description="SRCR" evidence="6">
    <location>
        <begin position="37"/>
        <end position="137"/>
    </location>
</feature>
<dbReference type="AlphaFoldDB" id="A0A8D0GJQ4"/>
<dbReference type="PANTHER" id="PTHR19331">
    <property type="entry name" value="SCAVENGER RECEPTOR DOMAIN-CONTAINING"/>
    <property type="match status" value="1"/>
</dbReference>
<keyword evidence="1" id="KW-0732">Signal</keyword>
<dbReference type="FunFam" id="3.10.250.10:FF:000002">
    <property type="entry name" value="Scavenger receptor cysteine-rich type 1 protein M130"/>
    <property type="match status" value="1"/>
</dbReference>
<evidence type="ECO:0000256" key="1">
    <source>
        <dbReference type="ARBA" id="ARBA00022729"/>
    </source>
</evidence>
<reference evidence="7" key="2">
    <citation type="submission" date="2025-09" db="UniProtKB">
        <authorList>
            <consortium name="Ensembl"/>
        </authorList>
    </citation>
    <scope>IDENTIFICATION</scope>
</reference>
<dbReference type="PROSITE" id="PS00420">
    <property type="entry name" value="SRCR_1"/>
    <property type="match status" value="1"/>
</dbReference>
<name>A0A8D0GJQ4_SPHPU</name>
<dbReference type="GeneTree" id="ENSGT00940000164042"/>
<dbReference type="Ensembl" id="ENSSPUT00000008330.1">
    <property type="protein sequence ID" value="ENSSPUP00000007819.1"/>
    <property type="gene ID" value="ENSSPUG00000006047.1"/>
</dbReference>
<feature type="disulfide bond" evidence="5">
    <location>
        <begin position="62"/>
        <end position="126"/>
    </location>
</feature>
<dbReference type="Proteomes" id="UP000694392">
    <property type="component" value="Unplaced"/>
</dbReference>
<dbReference type="Gene3D" id="3.10.250.10">
    <property type="entry name" value="SRCR-like domain"/>
    <property type="match status" value="1"/>
</dbReference>
<dbReference type="PANTHER" id="PTHR19331:SF465">
    <property type="entry name" value="EGG PEPTIDE SPERACT RECEPTOR"/>
    <property type="match status" value="1"/>
</dbReference>
<dbReference type="InterPro" id="IPR001190">
    <property type="entry name" value="SRCR"/>
</dbReference>
<dbReference type="SMART" id="SM00202">
    <property type="entry name" value="SR"/>
    <property type="match status" value="1"/>
</dbReference>
<protein>
    <recommendedName>
        <fullName evidence="6">SRCR domain-containing protein</fullName>
    </recommendedName>
</protein>
<keyword evidence="8" id="KW-1185">Reference proteome</keyword>
<dbReference type="PROSITE" id="PS50287">
    <property type="entry name" value="SRCR_2"/>
    <property type="match status" value="1"/>
</dbReference>
<evidence type="ECO:0000256" key="2">
    <source>
        <dbReference type="ARBA" id="ARBA00022737"/>
    </source>
</evidence>
<dbReference type="Pfam" id="PF00530">
    <property type="entry name" value="SRCR"/>
    <property type="match status" value="1"/>
</dbReference>
<proteinExistence type="predicted"/>
<evidence type="ECO:0000256" key="4">
    <source>
        <dbReference type="ARBA" id="ARBA00023180"/>
    </source>
</evidence>
<evidence type="ECO:0000259" key="6">
    <source>
        <dbReference type="PROSITE" id="PS50287"/>
    </source>
</evidence>
<dbReference type="PRINTS" id="PR00258">
    <property type="entry name" value="SPERACTRCPTR"/>
</dbReference>
<keyword evidence="4" id="KW-0325">Glycoprotein</keyword>
<sequence length="139" mass="15268">TIHSLQSLISIDDDGKVPNIQFVECPNSSTCTEREKLHVVGGRNECSGRVEVWHRGSWGTICDDSWDLADANLVCRQLGCGFAMSTLGETALGKGPEPIWLDQLNCRGTESSLWECPAKAWGEHDCDHKEDAVVYCSGE</sequence>
<evidence type="ECO:0000256" key="5">
    <source>
        <dbReference type="PROSITE-ProRule" id="PRU00196"/>
    </source>
</evidence>
<evidence type="ECO:0000313" key="8">
    <source>
        <dbReference type="Proteomes" id="UP000694392"/>
    </source>
</evidence>
<keyword evidence="2" id="KW-0677">Repeat</keyword>
<feature type="disulfide bond" evidence="5">
    <location>
        <begin position="75"/>
        <end position="136"/>
    </location>
</feature>
<dbReference type="GO" id="GO:0016020">
    <property type="term" value="C:membrane"/>
    <property type="evidence" value="ECO:0007669"/>
    <property type="project" value="InterPro"/>
</dbReference>